<dbReference type="GO" id="GO:0045087">
    <property type="term" value="P:innate immune response"/>
    <property type="evidence" value="ECO:0007669"/>
    <property type="project" value="TreeGrafter"/>
</dbReference>
<dbReference type="InterPro" id="IPR001894">
    <property type="entry name" value="Cathelicidin-like"/>
</dbReference>
<keyword evidence="4" id="KW-1185">Reference proteome</keyword>
<dbReference type="PANTHER" id="PTHR10206:SF0">
    <property type="entry name" value="CATHELICIDIN B1-RELATED"/>
    <property type="match status" value="1"/>
</dbReference>
<dbReference type="Proteomes" id="UP000694423">
    <property type="component" value="Unplaced"/>
</dbReference>
<feature type="chain" id="PRO_5046963743" evidence="2">
    <location>
        <begin position="27"/>
        <end position="174"/>
    </location>
</feature>
<organism evidence="3 4">
    <name type="scientific">Dromaius novaehollandiae</name>
    <name type="common">Emu</name>
    <dbReference type="NCBI Taxonomy" id="8790"/>
    <lineage>
        <taxon>Eukaryota</taxon>
        <taxon>Metazoa</taxon>
        <taxon>Chordata</taxon>
        <taxon>Craniata</taxon>
        <taxon>Vertebrata</taxon>
        <taxon>Euteleostomi</taxon>
        <taxon>Archelosauria</taxon>
        <taxon>Archosauria</taxon>
        <taxon>Dinosauria</taxon>
        <taxon>Saurischia</taxon>
        <taxon>Theropoda</taxon>
        <taxon>Coelurosauria</taxon>
        <taxon>Aves</taxon>
        <taxon>Palaeognathae</taxon>
        <taxon>Casuariiformes</taxon>
        <taxon>Dromaiidae</taxon>
        <taxon>Dromaius</taxon>
    </lineage>
</organism>
<dbReference type="GO" id="GO:0001530">
    <property type="term" value="F:lipopolysaccharide binding"/>
    <property type="evidence" value="ECO:0007669"/>
    <property type="project" value="TreeGrafter"/>
</dbReference>
<evidence type="ECO:0000256" key="1">
    <source>
        <dbReference type="SAM" id="MobiDB-lite"/>
    </source>
</evidence>
<accession>A0A8C4JLF8</accession>
<feature type="region of interest" description="Disordered" evidence="1">
    <location>
        <begin position="75"/>
        <end position="102"/>
    </location>
</feature>
<dbReference type="GO" id="GO:0061844">
    <property type="term" value="P:antimicrobial humoral immune response mediated by antimicrobial peptide"/>
    <property type="evidence" value="ECO:0007669"/>
    <property type="project" value="TreeGrafter"/>
</dbReference>
<sequence>METQTALWSRGRCWALLLVVLGAAAGLPAPPTLTYPQVLAQAVDTFNQRPEVQNVFRLLSADPEPAPVSPRAGIPAPGQGAAGGPFYVEPGPTLPPRGNSPWAASWHGWRGEFAQGCTRLRPGNSLSAGKKSSQPSDRLAEPKPAWLNPKSSMAKPKISPDQPQTSPEKPCSIL</sequence>
<evidence type="ECO:0000313" key="3">
    <source>
        <dbReference type="Ensembl" id="ENSDNVP00000010210.1"/>
    </source>
</evidence>
<evidence type="ECO:0000313" key="4">
    <source>
        <dbReference type="Proteomes" id="UP000694423"/>
    </source>
</evidence>
<dbReference type="PANTHER" id="PTHR10206">
    <property type="entry name" value="CATHELICIDIN"/>
    <property type="match status" value="1"/>
</dbReference>
<feature type="region of interest" description="Disordered" evidence="1">
    <location>
        <begin position="116"/>
        <end position="174"/>
    </location>
</feature>
<feature type="compositionally biased region" description="Polar residues" evidence="1">
    <location>
        <begin position="124"/>
        <end position="136"/>
    </location>
</feature>
<name>A0A8C4JLF8_DRONO</name>
<dbReference type="GO" id="GO:0050829">
    <property type="term" value="P:defense response to Gram-negative bacterium"/>
    <property type="evidence" value="ECO:0007669"/>
    <property type="project" value="TreeGrafter"/>
</dbReference>
<dbReference type="Ensembl" id="ENSDNVT00000012285.1">
    <property type="protein sequence ID" value="ENSDNVP00000010210.1"/>
    <property type="gene ID" value="ENSDNVG00000007205.1"/>
</dbReference>
<reference evidence="3" key="2">
    <citation type="submission" date="2025-09" db="UniProtKB">
        <authorList>
            <consortium name="Ensembl"/>
        </authorList>
    </citation>
    <scope>IDENTIFICATION</scope>
</reference>
<dbReference type="Pfam" id="PF00666">
    <property type="entry name" value="Cathelicidins"/>
    <property type="match status" value="1"/>
</dbReference>
<reference evidence="3" key="1">
    <citation type="submission" date="2025-08" db="UniProtKB">
        <authorList>
            <consortium name="Ensembl"/>
        </authorList>
    </citation>
    <scope>IDENTIFICATION</scope>
</reference>
<feature type="signal peptide" evidence="2">
    <location>
        <begin position="1"/>
        <end position="26"/>
    </location>
</feature>
<proteinExistence type="predicted"/>
<protein>
    <submittedName>
        <fullName evidence="3">Uncharacterized protein</fullName>
    </submittedName>
</protein>
<keyword evidence="2" id="KW-0732">Signal</keyword>
<dbReference type="GO" id="GO:0005615">
    <property type="term" value="C:extracellular space"/>
    <property type="evidence" value="ECO:0007669"/>
    <property type="project" value="TreeGrafter"/>
</dbReference>
<dbReference type="AlphaFoldDB" id="A0A8C4JLF8"/>
<evidence type="ECO:0000256" key="2">
    <source>
        <dbReference type="SAM" id="SignalP"/>
    </source>
</evidence>
<dbReference type="GO" id="GO:0050830">
    <property type="term" value="P:defense response to Gram-positive bacterium"/>
    <property type="evidence" value="ECO:0007669"/>
    <property type="project" value="TreeGrafter"/>
</dbReference>